<reference evidence="2" key="1">
    <citation type="submission" date="2017-06" db="EMBL/GenBank/DDBJ databases">
        <authorList>
            <person name="Varghese N."/>
            <person name="Submissions S."/>
        </authorList>
    </citation>
    <scope>NUCLEOTIDE SEQUENCE [LARGE SCALE GENOMIC DNA]</scope>
    <source>
        <strain evidence="2">DSM 45423</strain>
    </source>
</reference>
<proteinExistence type="predicted"/>
<dbReference type="EMBL" id="FZOH01000003">
    <property type="protein sequence ID" value="SNS22699.1"/>
    <property type="molecule type" value="Genomic_DNA"/>
</dbReference>
<evidence type="ECO:0000313" key="2">
    <source>
        <dbReference type="Proteomes" id="UP000198386"/>
    </source>
</evidence>
<name>A0A239CRY9_9ACTN</name>
<gene>
    <name evidence="1" type="ORF">SAMN04488107_1780</name>
</gene>
<keyword evidence="2" id="KW-1185">Reference proteome</keyword>
<protein>
    <submittedName>
        <fullName evidence="1">Uncharacterized protein</fullName>
    </submittedName>
</protein>
<dbReference type="Proteomes" id="UP000198386">
    <property type="component" value="Unassembled WGS sequence"/>
</dbReference>
<organism evidence="1 2">
    <name type="scientific">Geodermatophilus saharensis</name>
    <dbReference type="NCBI Taxonomy" id="1137994"/>
    <lineage>
        <taxon>Bacteria</taxon>
        <taxon>Bacillati</taxon>
        <taxon>Actinomycetota</taxon>
        <taxon>Actinomycetes</taxon>
        <taxon>Geodermatophilales</taxon>
        <taxon>Geodermatophilaceae</taxon>
        <taxon>Geodermatophilus</taxon>
    </lineage>
</organism>
<sequence length="38" mass="4475">MTTTPDRSLTPLGVQLRWLAFWLGAPLDPRLLPRRWSR</sequence>
<dbReference type="AlphaFoldDB" id="A0A239CRY9"/>
<accession>A0A239CRY9</accession>
<evidence type="ECO:0000313" key="1">
    <source>
        <dbReference type="EMBL" id="SNS22699.1"/>
    </source>
</evidence>